<reference evidence="1" key="1">
    <citation type="journal article" date="2021" name="Environ. Microbiol.">
        <title>Gene family expansions and transcriptome signatures uncover fungal adaptations to wood decay.</title>
        <authorList>
            <person name="Hage H."/>
            <person name="Miyauchi S."/>
            <person name="Viragh M."/>
            <person name="Drula E."/>
            <person name="Min B."/>
            <person name="Chaduli D."/>
            <person name="Navarro D."/>
            <person name="Favel A."/>
            <person name="Norest M."/>
            <person name="Lesage-Meessen L."/>
            <person name="Balint B."/>
            <person name="Merenyi Z."/>
            <person name="de Eugenio L."/>
            <person name="Morin E."/>
            <person name="Martinez A.T."/>
            <person name="Baldrian P."/>
            <person name="Stursova M."/>
            <person name="Martinez M.J."/>
            <person name="Novotny C."/>
            <person name="Magnuson J.K."/>
            <person name="Spatafora J.W."/>
            <person name="Maurice S."/>
            <person name="Pangilinan J."/>
            <person name="Andreopoulos W."/>
            <person name="LaButti K."/>
            <person name="Hundley H."/>
            <person name="Na H."/>
            <person name="Kuo A."/>
            <person name="Barry K."/>
            <person name="Lipzen A."/>
            <person name="Henrissat B."/>
            <person name="Riley R."/>
            <person name="Ahrendt S."/>
            <person name="Nagy L.G."/>
            <person name="Grigoriev I.V."/>
            <person name="Martin F."/>
            <person name="Rosso M.N."/>
        </authorList>
    </citation>
    <scope>NUCLEOTIDE SEQUENCE</scope>
    <source>
        <strain evidence="1">CBS 384.51</strain>
    </source>
</reference>
<protein>
    <submittedName>
        <fullName evidence="1">Uncharacterized protein</fullName>
    </submittedName>
</protein>
<comment type="caution">
    <text evidence="1">The sequence shown here is derived from an EMBL/GenBank/DDBJ whole genome shotgun (WGS) entry which is preliminary data.</text>
</comment>
<dbReference type="Proteomes" id="UP001055072">
    <property type="component" value="Unassembled WGS sequence"/>
</dbReference>
<keyword evidence="2" id="KW-1185">Reference proteome</keyword>
<evidence type="ECO:0000313" key="2">
    <source>
        <dbReference type="Proteomes" id="UP001055072"/>
    </source>
</evidence>
<organism evidence="1 2">
    <name type="scientific">Irpex rosettiformis</name>
    <dbReference type="NCBI Taxonomy" id="378272"/>
    <lineage>
        <taxon>Eukaryota</taxon>
        <taxon>Fungi</taxon>
        <taxon>Dikarya</taxon>
        <taxon>Basidiomycota</taxon>
        <taxon>Agaricomycotina</taxon>
        <taxon>Agaricomycetes</taxon>
        <taxon>Polyporales</taxon>
        <taxon>Irpicaceae</taxon>
        <taxon>Irpex</taxon>
    </lineage>
</organism>
<proteinExistence type="predicted"/>
<accession>A0ACB8U1Z8</accession>
<name>A0ACB8U1Z8_9APHY</name>
<sequence>MSVNQNILESLRQQLGLTQAELPDEDISVALNTLVAGATRNFDSDGPPLIQSTHQAILAHGLVSKLDIFTIIPLLLESSRDASDDFIAVIAEECSAKEMVIVLQEVSERLKSTLSSLESEDDEEDEGVDVSQTRARALQQVIRIISTYAKVVPRLSKGRKTPNQILYPPFTQLQQLLLAFRLNINERDVDAILRALNSLTVSAAGWAGEDQDVKDLLYALAVSTVQAFSSKLGTNVAINAFEEQFPRLRQLNRVSTSQSLNTDPVTDLNHTLHSIGLNPTQLPTSTPPSLSSLVFIAHTPTSPTTPSPTLETLRTLFPLILASLQTNTALPSTLAFLLRTLGPLTPQVPPSFSPSEPVPIELLTILSTLLPQIASFHPDPTLRHITFRLLSIVLKLTPPSIRIHVLRDLVTHAGQGSDGGGAESGGESMTVAGVGLVKDSVLAALGRSGEGEDVFATPMFSEIFVPVLFVPRLPPTAPSTPAKNEDELEAFLASSEPSRLVEVFGLYWLLVKRDMENKTGIRTPNVTMKIQTTLLMVVREKLRRWDSIDLKDAEEAKMQLGILDMWLDRIDEALR</sequence>
<evidence type="ECO:0000313" key="1">
    <source>
        <dbReference type="EMBL" id="KAI0088246.1"/>
    </source>
</evidence>
<gene>
    <name evidence="1" type="ORF">BDY19DRAFT_994160</name>
</gene>
<dbReference type="EMBL" id="MU274914">
    <property type="protein sequence ID" value="KAI0088246.1"/>
    <property type="molecule type" value="Genomic_DNA"/>
</dbReference>